<dbReference type="Proteomes" id="UP001607303">
    <property type="component" value="Unassembled WGS sequence"/>
</dbReference>
<protein>
    <submittedName>
        <fullName evidence="1">Uncharacterized protein</fullName>
    </submittedName>
</protein>
<comment type="caution">
    <text evidence="1">The sequence shown here is derived from an EMBL/GenBank/DDBJ whole genome shotgun (WGS) entry which is preliminary data.</text>
</comment>
<dbReference type="AlphaFoldDB" id="A0ABD2CZV6"/>
<sequence>MCVYLTLSIKNQITQGMLYEMHNYVSCDYYDSMIRSFDCLRVRTKTAMTCQIEVPRAHSHRYITREISILLLKETTFF</sequence>
<evidence type="ECO:0000313" key="1">
    <source>
        <dbReference type="EMBL" id="KAL2750617.1"/>
    </source>
</evidence>
<organism evidence="1 2">
    <name type="scientific">Vespula maculifrons</name>
    <name type="common">Eastern yellow jacket</name>
    <name type="synonym">Wasp</name>
    <dbReference type="NCBI Taxonomy" id="7453"/>
    <lineage>
        <taxon>Eukaryota</taxon>
        <taxon>Metazoa</taxon>
        <taxon>Ecdysozoa</taxon>
        <taxon>Arthropoda</taxon>
        <taxon>Hexapoda</taxon>
        <taxon>Insecta</taxon>
        <taxon>Pterygota</taxon>
        <taxon>Neoptera</taxon>
        <taxon>Endopterygota</taxon>
        <taxon>Hymenoptera</taxon>
        <taxon>Apocrita</taxon>
        <taxon>Aculeata</taxon>
        <taxon>Vespoidea</taxon>
        <taxon>Vespidae</taxon>
        <taxon>Vespinae</taxon>
        <taxon>Vespula</taxon>
    </lineage>
</organism>
<keyword evidence="2" id="KW-1185">Reference proteome</keyword>
<reference evidence="1 2" key="1">
    <citation type="journal article" date="2024" name="Ann. Entomol. Soc. Am.">
        <title>Genomic analyses of the southern and eastern yellowjacket wasps (Hymenoptera: Vespidae) reveal evolutionary signatures of social life.</title>
        <authorList>
            <person name="Catto M.A."/>
            <person name="Caine P.B."/>
            <person name="Orr S.E."/>
            <person name="Hunt B.G."/>
            <person name="Goodisman M.A.D."/>
        </authorList>
    </citation>
    <scope>NUCLEOTIDE SEQUENCE [LARGE SCALE GENOMIC DNA]</scope>
    <source>
        <strain evidence="1">232</strain>
        <tissue evidence="1">Head and thorax</tissue>
    </source>
</reference>
<gene>
    <name evidence="1" type="ORF">V1477_001187</name>
</gene>
<accession>A0ABD2CZV6</accession>
<dbReference type="EMBL" id="JAYRBN010000009">
    <property type="protein sequence ID" value="KAL2750617.1"/>
    <property type="molecule type" value="Genomic_DNA"/>
</dbReference>
<evidence type="ECO:0000313" key="2">
    <source>
        <dbReference type="Proteomes" id="UP001607303"/>
    </source>
</evidence>
<proteinExistence type="predicted"/>
<name>A0ABD2CZV6_VESMC</name>